<dbReference type="InterPro" id="IPR036412">
    <property type="entry name" value="HAD-like_sf"/>
</dbReference>
<dbReference type="SUPFAM" id="SSF56784">
    <property type="entry name" value="HAD-like"/>
    <property type="match status" value="1"/>
</dbReference>
<dbReference type="GO" id="GO:0016791">
    <property type="term" value="F:phosphatase activity"/>
    <property type="evidence" value="ECO:0007669"/>
    <property type="project" value="TreeGrafter"/>
</dbReference>
<dbReference type="Gene3D" id="3.40.50.1000">
    <property type="entry name" value="HAD superfamily/HAD-like"/>
    <property type="match status" value="1"/>
</dbReference>
<gene>
    <name evidence="1" type="ORF">H8R92_02890</name>
</gene>
<dbReference type="EMBL" id="JACOOQ010000003">
    <property type="protein sequence ID" value="MBC5639389.1"/>
    <property type="molecule type" value="Genomic_DNA"/>
</dbReference>
<dbReference type="RefSeq" id="WP_186834675.1">
    <property type="nucleotide sequence ID" value="NZ_JACOOQ010000003.1"/>
</dbReference>
<organism evidence="1 2">
    <name type="scientific">Clostridium lentum</name>
    <dbReference type="NCBI Taxonomy" id="2763037"/>
    <lineage>
        <taxon>Bacteria</taxon>
        <taxon>Bacillati</taxon>
        <taxon>Bacillota</taxon>
        <taxon>Clostridia</taxon>
        <taxon>Eubacteriales</taxon>
        <taxon>Clostridiaceae</taxon>
        <taxon>Clostridium</taxon>
    </lineage>
</organism>
<sequence length="287" mass="32472">MIKLIASDMDGTLINSSHQISSGNLSAIRRAQESGIEFAIATGRDYSMVKPFLDKYELKCEAIVMNGAEYRDCNGEVIESIGIEKSKVKAVIEEILKESSIVDIYTSEGIFTTKYSKEDFDNAVNRIKEFNKEMTKDNIIKLLTEIREKMIEFHIEDIDKMISSEIVFYKIITSHKDKYIIRNLKKKINEIGGLAVASTSEYDIEVNDIQAQKGLILAKVAEMKGIEKDEVMVLGDSFNDYSMFTEFKNSYAMKNAIDEIKKIATYVTETNNNDGVGKAIEKVLNMQ</sequence>
<dbReference type="InterPro" id="IPR023214">
    <property type="entry name" value="HAD_sf"/>
</dbReference>
<dbReference type="AlphaFoldDB" id="A0A8I0A4R7"/>
<evidence type="ECO:0000313" key="2">
    <source>
        <dbReference type="Proteomes" id="UP000662088"/>
    </source>
</evidence>
<dbReference type="SFLD" id="SFLDS00003">
    <property type="entry name" value="Haloacid_Dehalogenase"/>
    <property type="match status" value="1"/>
</dbReference>
<dbReference type="NCBIfam" id="TIGR00099">
    <property type="entry name" value="Cof-subfamily"/>
    <property type="match status" value="1"/>
</dbReference>
<dbReference type="Proteomes" id="UP000662088">
    <property type="component" value="Unassembled WGS sequence"/>
</dbReference>
<keyword evidence="2" id="KW-1185">Reference proteome</keyword>
<dbReference type="PANTHER" id="PTHR10000:SF55">
    <property type="entry name" value="5-AMINO-6-(5-PHOSPHO-D-RIBITYLAMINO)URACIL PHOSPHATASE YCSE"/>
    <property type="match status" value="1"/>
</dbReference>
<dbReference type="GO" id="GO:0005829">
    <property type="term" value="C:cytosol"/>
    <property type="evidence" value="ECO:0007669"/>
    <property type="project" value="TreeGrafter"/>
</dbReference>
<dbReference type="PANTHER" id="PTHR10000">
    <property type="entry name" value="PHOSPHOSERINE PHOSPHATASE"/>
    <property type="match status" value="1"/>
</dbReference>
<dbReference type="InterPro" id="IPR006379">
    <property type="entry name" value="HAD-SF_hydro_IIB"/>
</dbReference>
<comment type="caution">
    <text evidence="1">The sequence shown here is derived from an EMBL/GenBank/DDBJ whole genome shotgun (WGS) entry which is preliminary data.</text>
</comment>
<dbReference type="Gene3D" id="3.30.1240.10">
    <property type="match status" value="1"/>
</dbReference>
<dbReference type="Pfam" id="PF08282">
    <property type="entry name" value="Hydrolase_3"/>
    <property type="match status" value="1"/>
</dbReference>
<dbReference type="SFLD" id="SFLDG01140">
    <property type="entry name" value="C2.B:_Phosphomannomutase_and_P"/>
    <property type="match status" value="1"/>
</dbReference>
<dbReference type="NCBIfam" id="TIGR01484">
    <property type="entry name" value="HAD-SF-IIB"/>
    <property type="match status" value="1"/>
</dbReference>
<dbReference type="GO" id="GO:0000287">
    <property type="term" value="F:magnesium ion binding"/>
    <property type="evidence" value="ECO:0007669"/>
    <property type="project" value="TreeGrafter"/>
</dbReference>
<protein>
    <submittedName>
        <fullName evidence="1">HAD family phosphatase</fullName>
    </submittedName>
</protein>
<dbReference type="CDD" id="cd07516">
    <property type="entry name" value="HAD_Pase"/>
    <property type="match status" value="1"/>
</dbReference>
<dbReference type="InterPro" id="IPR000150">
    <property type="entry name" value="Cof"/>
</dbReference>
<evidence type="ECO:0000313" key="1">
    <source>
        <dbReference type="EMBL" id="MBC5639389.1"/>
    </source>
</evidence>
<accession>A0A8I0A4R7</accession>
<reference evidence="1" key="1">
    <citation type="submission" date="2020-08" db="EMBL/GenBank/DDBJ databases">
        <title>Genome public.</title>
        <authorList>
            <person name="Liu C."/>
            <person name="Sun Q."/>
        </authorList>
    </citation>
    <scope>NUCLEOTIDE SEQUENCE</scope>
    <source>
        <strain evidence="1">NSJ-42</strain>
    </source>
</reference>
<name>A0A8I0A4R7_9CLOT</name>
<proteinExistence type="predicted"/>